<accession>J0QHA8</accession>
<sequence length="61" mass="7339">MLQSIKSDNEHITLRSLLEYYRQRAKSPRELGTIFENLMKVYLTQGPLQKQEYKKVQTYCE</sequence>
<keyword evidence="2" id="KW-1185">Reference proteome</keyword>
<reference evidence="1 2" key="1">
    <citation type="submission" date="2012-03" db="EMBL/GenBank/DDBJ databases">
        <title>The Genome Sequence of Bartonella rattimassiliensis 15908.</title>
        <authorList>
            <consortium name="The Broad Institute Genome Sequencing Platform"/>
            <consortium name="The Broad Institute Genome Sequencing Center for Infectious Disease"/>
            <person name="Feldgarden M."/>
            <person name="Kirby J."/>
            <person name="Kosoy M."/>
            <person name="Birtles R."/>
            <person name="Probert W.S."/>
            <person name="Chiaraviglio L."/>
            <person name="Young S.K."/>
            <person name="Zeng Q."/>
            <person name="Gargeya S."/>
            <person name="Fitzgerald M."/>
            <person name="Haas B."/>
            <person name="Abouelleil A."/>
            <person name="Alvarado L."/>
            <person name="Arachchi H.M."/>
            <person name="Berlin A."/>
            <person name="Chapman S.B."/>
            <person name="Gearin G."/>
            <person name="Goldberg J."/>
            <person name="Griggs A."/>
            <person name="Gujja S."/>
            <person name="Hansen M."/>
            <person name="Heiman D."/>
            <person name="Howarth C."/>
            <person name="Larimer J."/>
            <person name="Lui A."/>
            <person name="MacDonald P.J.P."/>
            <person name="McCowen C."/>
            <person name="Montmayeur A."/>
            <person name="Murphy C."/>
            <person name="Neiman D."/>
            <person name="Pearson M."/>
            <person name="Priest M."/>
            <person name="Roberts A."/>
            <person name="Saif S."/>
            <person name="Shea T."/>
            <person name="Sisk P."/>
            <person name="Stolte C."/>
            <person name="Sykes S."/>
            <person name="Wortman J."/>
            <person name="Nusbaum C."/>
            <person name="Birren B."/>
        </authorList>
    </citation>
    <scope>NUCLEOTIDE SEQUENCE [LARGE SCALE GENOMIC DNA]</scope>
    <source>
        <strain evidence="1 2">15908</strain>
    </source>
</reference>
<organism evidence="1 2">
    <name type="scientific">Bartonella rattimassiliensis 15908</name>
    <dbReference type="NCBI Taxonomy" id="1094556"/>
    <lineage>
        <taxon>Bacteria</taxon>
        <taxon>Pseudomonadati</taxon>
        <taxon>Pseudomonadota</taxon>
        <taxon>Alphaproteobacteria</taxon>
        <taxon>Hyphomicrobiales</taxon>
        <taxon>Bartonellaceae</taxon>
        <taxon>Bartonella</taxon>
    </lineage>
</organism>
<dbReference type="Proteomes" id="UP000001077">
    <property type="component" value="Unassembled WGS sequence"/>
</dbReference>
<dbReference type="HOGENOM" id="CLU_3114982_0_0_5"/>
<evidence type="ECO:0000313" key="2">
    <source>
        <dbReference type="Proteomes" id="UP000001077"/>
    </source>
</evidence>
<proteinExistence type="predicted"/>
<comment type="caution">
    <text evidence="1">The sequence shown here is derived from an EMBL/GenBank/DDBJ whole genome shotgun (WGS) entry which is preliminary data.</text>
</comment>
<dbReference type="AlphaFoldDB" id="J0QHA8"/>
<evidence type="ECO:0000313" key="1">
    <source>
        <dbReference type="EMBL" id="EJF84866.1"/>
    </source>
</evidence>
<dbReference type="PATRIC" id="fig|1094556.3.peg.1446"/>
<dbReference type="EMBL" id="AILY01000032">
    <property type="protein sequence ID" value="EJF84866.1"/>
    <property type="molecule type" value="Genomic_DNA"/>
</dbReference>
<name>J0QHA8_9HYPH</name>
<protein>
    <submittedName>
        <fullName evidence="1">Uncharacterized protein</fullName>
    </submittedName>
</protein>
<gene>
    <name evidence="1" type="ORF">MCY_01418</name>
</gene>